<organism evidence="2 3">
    <name type="scientific">Cohnella rhizosphaerae</name>
    <dbReference type="NCBI Taxonomy" id="1457232"/>
    <lineage>
        <taxon>Bacteria</taxon>
        <taxon>Bacillati</taxon>
        <taxon>Bacillota</taxon>
        <taxon>Bacilli</taxon>
        <taxon>Bacillales</taxon>
        <taxon>Paenibacillaceae</taxon>
        <taxon>Cohnella</taxon>
    </lineage>
</organism>
<feature type="transmembrane region" description="Helical" evidence="1">
    <location>
        <begin position="21"/>
        <end position="50"/>
    </location>
</feature>
<proteinExistence type="predicted"/>
<keyword evidence="1" id="KW-0812">Transmembrane</keyword>
<evidence type="ECO:0000313" key="2">
    <source>
        <dbReference type="EMBL" id="MDG0809365.1"/>
    </source>
</evidence>
<comment type="caution">
    <text evidence="2">The sequence shown here is derived from an EMBL/GenBank/DDBJ whole genome shotgun (WGS) entry which is preliminary data.</text>
</comment>
<protein>
    <submittedName>
        <fullName evidence="2">ABC-2 family transporter protein</fullName>
    </submittedName>
</protein>
<name>A0A9X4QS93_9BACL</name>
<evidence type="ECO:0000256" key="1">
    <source>
        <dbReference type="SAM" id="Phobius"/>
    </source>
</evidence>
<feature type="transmembrane region" description="Helical" evidence="1">
    <location>
        <begin position="230"/>
        <end position="251"/>
    </location>
</feature>
<dbReference type="PANTHER" id="PTHR36833">
    <property type="entry name" value="SLR0610 PROTEIN-RELATED"/>
    <property type="match status" value="1"/>
</dbReference>
<dbReference type="InterPro" id="IPR010390">
    <property type="entry name" value="ABC-2_transporter-like"/>
</dbReference>
<dbReference type="RefSeq" id="WP_277530625.1">
    <property type="nucleotide sequence ID" value="NZ_JAPDIA010000003.1"/>
</dbReference>
<keyword evidence="1" id="KW-0472">Membrane</keyword>
<sequence>MNWLRISWLLYKINVRARMQYRVSFLLTTLLASVVTVAEFLGLAVVLHAFGAIRGWNVWEIGYLYGVLMTAKYLYRGVGSAVNNFEPYLVNGQLDQLLLRPMPLLLSVLTSRTRMVGGELLQSLTVLGVCLGKLLGDGTAGWSAIPLTLLIVCTGTVIMFAVGLATAAVGFWTTRTEDLSVLTDNASTTASQLPLSLFPDWLRTLLLTVVPFGFINYVPAMFIIRSEWGWWTIPATGAVAAMSLGAALALWRVGVRRYQSTGT</sequence>
<keyword evidence="1" id="KW-1133">Transmembrane helix</keyword>
<reference evidence="2" key="1">
    <citation type="submission" date="2022-10" db="EMBL/GenBank/DDBJ databases">
        <title>Comparative genomic analysis of Cohnella hashimotonis sp. nov., isolated from the International Space Station.</title>
        <authorList>
            <person name="Simpson A."/>
            <person name="Venkateswaran K."/>
        </authorList>
    </citation>
    <scope>NUCLEOTIDE SEQUENCE</scope>
    <source>
        <strain evidence="2">DSM 28161</strain>
    </source>
</reference>
<dbReference type="EMBL" id="JAPDIA010000003">
    <property type="protein sequence ID" value="MDG0809365.1"/>
    <property type="molecule type" value="Genomic_DNA"/>
</dbReference>
<accession>A0A9X4QS93</accession>
<feature type="transmembrane region" description="Helical" evidence="1">
    <location>
        <begin position="147"/>
        <end position="172"/>
    </location>
</feature>
<dbReference type="Proteomes" id="UP001153404">
    <property type="component" value="Unassembled WGS sequence"/>
</dbReference>
<keyword evidence="3" id="KW-1185">Reference proteome</keyword>
<dbReference type="Pfam" id="PF06182">
    <property type="entry name" value="ABC2_membrane_6"/>
    <property type="match status" value="1"/>
</dbReference>
<dbReference type="PANTHER" id="PTHR36833:SF1">
    <property type="entry name" value="INTEGRAL MEMBRANE TRANSPORT PROTEIN"/>
    <property type="match status" value="1"/>
</dbReference>
<evidence type="ECO:0000313" key="3">
    <source>
        <dbReference type="Proteomes" id="UP001153404"/>
    </source>
</evidence>
<gene>
    <name evidence="2" type="ORF">OMP40_08210</name>
</gene>
<dbReference type="AlphaFoldDB" id="A0A9X4QS93"/>
<feature type="transmembrane region" description="Helical" evidence="1">
    <location>
        <begin position="205"/>
        <end position="224"/>
    </location>
</feature>